<dbReference type="PROSITE" id="PS00292">
    <property type="entry name" value="CYCLINS"/>
    <property type="match status" value="1"/>
</dbReference>
<sequence length="434" mass="48256">MASRQLIQQQNRGQEAAVPGADKQKNMAVERKNRRALGDIGNMVTIRGVNGKPLPQVSRPITRSFCAQLLANAQAAAAAEYNKSLAVNANVVDPVQAQPAKKPQKRAAPKPKPEEIIVISPDPEEDKPKAKPKAKAGEMSLKKRSLTLTSTLSARSRAACGPKVDIDAADANNHLAVVEYIDEIYQFYKSAEHEGMVGDYMDSQPEINAKMRTIMVDWLVQVHNKFDLSQETLYLTINLVDRYLASKKTQRKELQLVGLGAMLIASKYEEIWAPEVNELVFISDRTYSCADILAMEKKILEQLEWSLTVPTPYVFLARFIKASMTDAKVENMVYLLGELAMMNYSTAIRYSPSLIAASAVYAARCTLSIAPAWNETLRQHTSFSEEQLMDCAKHLATFHSMLLDGNLRGIYRKYQSSDKEAVAHLPPAKSLLLP</sequence>
<keyword evidence="3 5" id="KW-0195">Cyclin</keyword>
<gene>
    <name evidence="9" type="ORF">AAHA92_09558</name>
</gene>
<feature type="domain" description="Cyclin C-terminal" evidence="8">
    <location>
        <begin position="310"/>
        <end position="428"/>
    </location>
</feature>
<dbReference type="SMART" id="SM00385">
    <property type="entry name" value="CYCLIN"/>
    <property type="match status" value="2"/>
</dbReference>
<name>A0ABD1HUJ9_SALDI</name>
<dbReference type="Proteomes" id="UP001567538">
    <property type="component" value="Unassembled WGS sequence"/>
</dbReference>
<reference evidence="9 10" key="1">
    <citation type="submission" date="2024-06" db="EMBL/GenBank/DDBJ databases">
        <title>A chromosome level genome sequence of Diviner's sage (Salvia divinorum).</title>
        <authorList>
            <person name="Ford S.A."/>
            <person name="Ro D.-K."/>
            <person name="Ness R.W."/>
            <person name="Phillips M.A."/>
        </authorList>
    </citation>
    <scope>NUCLEOTIDE SEQUENCE [LARGE SCALE GENOMIC DNA]</scope>
    <source>
        <strain evidence="9">SAF-2024a</strain>
        <tissue evidence="9">Leaf</tissue>
    </source>
</reference>
<keyword evidence="4" id="KW-0131">Cell cycle</keyword>
<protein>
    <submittedName>
        <fullName evidence="9">G2/mitotic-specific cyclin-2</fullName>
    </submittedName>
</protein>
<dbReference type="Pfam" id="PF00134">
    <property type="entry name" value="Cyclin_N"/>
    <property type="match status" value="1"/>
</dbReference>
<comment type="caution">
    <text evidence="9">The sequence shown here is derived from an EMBL/GenBank/DDBJ whole genome shotgun (WGS) entry which is preliminary data.</text>
</comment>
<evidence type="ECO:0000256" key="1">
    <source>
        <dbReference type="ARBA" id="ARBA00006955"/>
    </source>
</evidence>
<proteinExistence type="inferred from homology"/>
<feature type="domain" description="Cyclin-like" evidence="7">
    <location>
        <begin position="314"/>
        <end position="397"/>
    </location>
</feature>
<evidence type="ECO:0000256" key="3">
    <source>
        <dbReference type="ARBA" id="ARBA00023127"/>
    </source>
</evidence>
<dbReference type="InterPro" id="IPR046965">
    <property type="entry name" value="Cyclin_A/B-like"/>
</dbReference>
<dbReference type="InterPro" id="IPR036915">
    <property type="entry name" value="Cyclin-like_sf"/>
</dbReference>
<evidence type="ECO:0000256" key="2">
    <source>
        <dbReference type="ARBA" id="ARBA00022618"/>
    </source>
</evidence>
<keyword evidence="2" id="KW-0132">Cell division</keyword>
<dbReference type="FunFam" id="1.10.472.10:FF:000001">
    <property type="entry name" value="G2/mitotic-specific cyclin"/>
    <property type="match status" value="1"/>
</dbReference>
<evidence type="ECO:0000259" key="7">
    <source>
        <dbReference type="SMART" id="SM00385"/>
    </source>
</evidence>
<feature type="compositionally biased region" description="Polar residues" evidence="6">
    <location>
        <begin position="1"/>
        <end position="13"/>
    </location>
</feature>
<organism evidence="9 10">
    <name type="scientific">Salvia divinorum</name>
    <name type="common">Maria pastora</name>
    <name type="synonym">Diviner's sage</name>
    <dbReference type="NCBI Taxonomy" id="28513"/>
    <lineage>
        <taxon>Eukaryota</taxon>
        <taxon>Viridiplantae</taxon>
        <taxon>Streptophyta</taxon>
        <taxon>Embryophyta</taxon>
        <taxon>Tracheophyta</taxon>
        <taxon>Spermatophyta</taxon>
        <taxon>Magnoliopsida</taxon>
        <taxon>eudicotyledons</taxon>
        <taxon>Gunneridae</taxon>
        <taxon>Pentapetalae</taxon>
        <taxon>asterids</taxon>
        <taxon>lamiids</taxon>
        <taxon>Lamiales</taxon>
        <taxon>Lamiaceae</taxon>
        <taxon>Nepetoideae</taxon>
        <taxon>Mentheae</taxon>
        <taxon>Salviinae</taxon>
        <taxon>Salvia</taxon>
        <taxon>Salvia subgen. Calosphace</taxon>
    </lineage>
</organism>
<evidence type="ECO:0000256" key="5">
    <source>
        <dbReference type="RuleBase" id="RU000383"/>
    </source>
</evidence>
<dbReference type="PANTHER" id="PTHR10177">
    <property type="entry name" value="CYCLINS"/>
    <property type="match status" value="1"/>
</dbReference>
<feature type="region of interest" description="Disordered" evidence="6">
    <location>
        <begin position="1"/>
        <end position="30"/>
    </location>
</feature>
<evidence type="ECO:0000313" key="9">
    <source>
        <dbReference type="EMBL" id="KAL1559188.1"/>
    </source>
</evidence>
<dbReference type="InterPro" id="IPR013763">
    <property type="entry name" value="Cyclin-like_dom"/>
</dbReference>
<dbReference type="Gene3D" id="1.10.472.10">
    <property type="entry name" value="Cyclin-like"/>
    <property type="match status" value="2"/>
</dbReference>
<accession>A0ABD1HUJ9</accession>
<comment type="similarity">
    <text evidence="1">Belongs to the cyclin family. Cyclin AB subfamily.</text>
</comment>
<evidence type="ECO:0000313" key="10">
    <source>
        <dbReference type="Proteomes" id="UP001567538"/>
    </source>
</evidence>
<feature type="domain" description="Cyclin-like" evidence="7">
    <location>
        <begin position="217"/>
        <end position="301"/>
    </location>
</feature>
<keyword evidence="10" id="KW-1185">Reference proteome</keyword>
<dbReference type="InterPro" id="IPR004367">
    <property type="entry name" value="Cyclin_C-dom"/>
</dbReference>
<evidence type="ECO:0000256" key="6">
    <source>
        <dbReference type="SAM" id="MobiDB-lite"/>
    </source>
</evidence>
<dbReference type="InterPro" id="IPR006671">
    <property type="entry name" value="Cyclin_N"/>
</dbReference>
<dbReference type="GO" id="GO:0051301">
    <property type="term" value="P:cell division"/>
    <property type="evidence" value="ECO:0007669"/>
    <property type="project" value="UniProtKB-KW"/>
</dbReference>
<feature type="region of interest" description="Disordered" evidence="6">
    <location>
        <begin position="97"/>
        <end position="139"/>
    </location>
</feature>
<dbReference type="InterPro" id="IPR048258">
    <property type="entry name" value="Cyclins_cyclin-box"/>
</dbReference>
<dbReference type="InterPro" id="IPR039361">
    <property type="entry name" value="Cyclin"/>
</dbReference>
<evidence type="ECO:0000256" key="4">
    <source>
        <dbReference type="ARBA" id="ARBA00023306"/>
    </source>
</evidence>
<dbReference type="Pfam" id="PF02984">
    <property type="entry name" value="Cyclin_C"/>
    <property type="match status" value="1"/>
</dbReference>
<dbReference type="EMBL" id="JBEAFC010000004">
    <property type="protein sequence ID" value="KAL1559188.1"/>
    <property type="molecule type" value="Genomic_DNA"/>
</dbReference>
<dbReference type="PIRSF" id="PIRSF001771">
    <property type="entry name" value="Cyclin_A_B_D_E"/>
    <property type="match status" value="1"/>
</dbReference>
<dbReference type="SUPFAM" id="SSF47954">
    <property type="entry name" value="Cyclin-like"/>
    <property type="match status" value="2"/>
</dbReference>
<dbReference type="AlphaFoldDB" id="A0ABD1HUJ9"/>
<dbReference type="SMART" id="SM01332">
    <property type="entry name" value="Cyclin_C"/>
    <property type="match status" value="1"/>
</dbReference>
<evidence type="ECO:0000259" key="8">
    <source>
        <dbReference type="SMART" id="SM01332"/>
    </source>
</evidence>